<organism evidence="1 2">
    <name type="scientific">Kitasatospora viridis</name>
    <dbReference type="NCBI Taxonomy" id="281105"/>
    <lineage>
        <taxon>Bacteria</taxon>
        <taxon>Bacillati</taxon>
        <taxon>Actinomycetota</taxon>
        <taxon>Actinomycetes</taxon>
        <taxon>Kitasatosporales</taxon>
        <taxon>Streptomycetaceae</taxon>
        <taxon>Kitasatospora</taxon>
    </lineage>
</organism>
<proteinExistence type="predicted"/>
<dbReference type="Proteomes" id="UP000317940">
    <property type="component" value="Unassembled WGS sequence"/>
</dbReference>
<sequence>MVAELDPIRRLRVLAATLPGAYRHREVLLPAPVDRVWAVAADLEGELPHLLPTVRSFRYTSGEGERRTALAVGRFGQRAEFEVVLRPGWCLMQSRFVLGAMAAVPAEGGTRFATLGGLRVPGARVLRPLTGLLGATGLRRLAEHPALRD</sequence>
<evidence type="ECO:0000313" key="2">
    <source>
        <dbReference type="Proteomes" id="UP000317940"/>
    </source>
</evidence>
<dbReference type="SUPFAM" id="SSF55961">
    <property type="entry name" value="Bet v1-like"/>
    <property type="match status" value="1"/>
</dbReference>
<dbReference type="InterPro" id="IPR023393">
    <property type="entry name" value="START-like_dom_sf"/>
</dbReference>
<evidence type="ECO:0008006" key="3">
    <source>
        <dbReference type="Google" id="ProtNLM"/>
    </source>
</evidence>
<gene>
    <name evidence="1" type="ORF">FHX73_13522</name>
</gene>
<name>A0A561TTM4_9ACTN</name>
<dbReference type="AlphaFoldDB" id="A0A561TTM4"/>
<comment type="caution">
    <text evidence="1">The sequence shown here is derived from an EMBL/GenBank/DDBJ whole genome shotgun (WGS) entry which is preliminary data.</text>
</comment>
<keyword evidence="2" id="KW-1185">Reference proteome</keyword>
<dbReference type="Pfam" id="PF10604">
    <property type="entry name" value="Polyketide_cyc2"/>
    <property type="match status" value="1"/>
</dbReference>
<reference evidence="1 2" key="1">
    <citation type="submission" date="2019-06" db="EMBL/GenBank/DDBJ databases">
        <title>Sequencing the genomes of 1000 actinobacteria strains.</title>
        <authorList>
            <person name="Klenk H.-P."/>
        </authorList>
    </citation>
    <scope>NUCLEOTIDE SEQUENCE [LARGE SCALE GENOMIC DNA]</scope>
    <source>
        <strain evidence="1 2">DSM 44826</strain>
    </source>
</reference>
<protein>
    <recommendedName>
        <fullName evidence="3">Polyketide cyclase/dehydrase/lipid transport protein</fullName>
    </recommendedName>
</protein>
<dbReference type="Gene3D" id="3.30.530.20">
    <property type="match status" value="1"/>
</dbReference>
<dbReference type="InterPro" id="IPR019587">
    <property type="entry name" value="Polyketide_cyclase/dehydratase"/>
</dbReference>
<accession>A0A561TTM4</accession>
<dbReference type="EMBL" id="VIWT01000003">
    <property type="protein sequence ID" value="TWF90475.1"/>
    <property type="molecule type" value="Genomic_DNA"/>
</dbReference>
<evidence type="ECO:0000313" key="1">
    <source>
        <dbReference type="EMBL" id="TWF90475.1"/>
    </source>
</evidence>